<accession>A0A510JB95</accession>
<dbReference type="GO" id="GO:0016740">
    <property type="term" value="F:transferase activity"/>
    <property type="evidence" value="ECO:0007669"/>
    <property type="project" value="UniProtKB-KW"/>
</dbReference>
<dbReference type="Pfam" id="PF00535">
    <property type="entry name" value="Glycos_transf_2"/>
    <property type="match status" value="1"/>
</dbReference>
<dbReference type="InterPro" id="IPR001173">
    <property type="entry name" value="Glyco_trans_2-like"/>
</dbReference>
<dbReference type="InterPro" id="IPR029044">
    <property type="entry name" value="Nucleotide-diphossugar_trans"/>
</dbReference>
<protein>
    <submittedName>
        <fullName evidence="2">Family 2 glycosyl transferase</fullName>
    </submittedName>
</protein>
<sequence length="279" mass="32686">MKVSLIMPTINVTEELDLFLKSLSEQTYKDFELIAIDQNTGNEAFEIIRKYEDDFEIKYMKSNQSGLSLNRNKGLIMMDGDIVGFPDDDCEYEKDTLEKVVAFFKENKDKRIYSCRTLERGKDYGTGIMLENNDELKVDNIDMTVKSITFFVNYSLEDITLFDENLGVGAYFGSGEETDYVLTLLHKGFKGNYFADDIIYHPAKKGNYDDLERAYKYALGYGALVKKEVKCRKNLFYIFKYWKKLFRNIGGMIVTKNRKYHWFVLKGRLRGYFRYKCQG</sequence>
<gene>
    <name evidence="2" type="ORF">JCM16774_1496</name>
</gene>
<evidence type="ECO:0000313" key="2">
    <source>
        <dbReference type="EMBL" id="BBM36552.1"/>
    </source>
</evidence>
<dbReference type="OrthoDB" id="153025at2"/>
<dbReference type="SUPFAM" id="SSF53448">
    <property type="entry name" value="Nucleotide-diphospho-sugar transferases"/>
    <property type="match status" value="1"/>
</dbReference>
<name>A0A510JB95_9FUSO</name>
<dbReference type="AlphaFoldDB" id="A0A510JB95"/>
<keyword evidence="2" id="KW-0808">Transferase</keyword>
<dbReference type="EMBL" id="AP019822">
    <property type="protein sequence ID" value="BBM36552.1"/>
    <property type="molecule type" value="Genomic_DNA"/>
</dbReference>
<reference evidence="2 3" key="1">
    <citation type="submission" date="2019-07" db="EMBL/GenBank/DDBJ databases">
        <title>Complete Genome Sequence of Leptotrichia goodfellowii Strain JCM 16774.</title>
        <authorList>
            <person name="Watanabe S."/>
            <person name="Cui L."/>
        </authorList>
    </citation>
    <scope>NUCLEOTIDE SEQUENCE [LARGE SCALE GENOMIC DNA]</scope>
    <source>
        <strain evidence="2 3">JCM16774</strain>
    </source>
</reference>
<dbReference type="Gene3D" id="3.90.550.10">
    <property type="entry name" value="Spore Coat Polysaccharide Biosynthesis Protein SpsA, Chain A"/>
    <property type="match status" value="1"/>
</dbReference>
<organism evidence="2 3">
    <name type="scientific">Pseudoleptotrichia goodfellowii</name>
    <dbReference type="NCBI Taxonomy" id="157692"/>
    <lineage>
        <taxon>Bacteria</taxon>
        <taxon>Fusobacteriati</taxon>
        <taxon>Fusobacteriota</taxon>
        <taxon>Fusobacteriia</taxon>
        <taxon>Fusobacteriales</taxon>
        <taxon>Leptotrichiaceae</taxon>
        <taxon>Pseudoleptotrichia</taxon>
    </lineage>
</organism>
<evidence type="ECO:0000313" key="3">
    <source>
        <dbReference type="Proteomes" id="UP000321606"/>
    </source>
</evidence>
<dbReference type="PANTHER" id="PTHR22916">
    <property type="entry name" value="GLYCOSYLTRANSFERASE"/>
    <property type="match status" value="1"/>
</dbReference>
<dbReference type="KEGG" id="lgo:JCM16774_1496"/>
<dbReference type="CDD" id="cd00761">
    <property type="entry name" value="Glyco_tranf_GTA_type"/>
    <property type="match status" value="1"/>
</dbReference>
<dbReference type="STRING" id="714315.GCA_000516535_01505"/>
<dbReference type="Proteomes" id="UP000321606">
    <property type="component" value="Chromosome"/>
</dbReference>
<dbReference type="RefSeq" id="WP_026737815.1">
    <property type="nucleotide sequence ID" value="NZ_AP019822.1"/>
</dbReference>
<evidence type="ECO:0000259" key="1">
    <source>
        <dbReference type="Pfam" id="PF00535"/>
    </source>
</evidence>
<feature type="domain" description="Glycosyltransferase 2-like" evidence="1">
    <location>
        <begin position="4"/>
        <end position="118"/>
    </location>
</feature>
<proteinExistence type="predicted"/>